<sequence>MFHPERLASVSPHTFMLHREGPKNDTRTHRFASKVSLRSLTMCDLASRCRLISHSLRAHKSGAQTAREVAMCPCVSSSFLIIPLCVFASRSHKPSASEHSAPIAVNADAEKFCTFAAIQPSQHCLPAGWVMTAPTWERVFPLRVIIPL</sequence>
<keyword evidence="2" id="KW-1185">Reference proteome</keyword>
<reference evidence="1 2" key="1">
    <citation type="journal article" date="2017" name="Genome Announc.">
        <title>Genome sequence of the saprophytic ascomycete Epicoccum nigrum ICMP 19927 strain isolated from New Zealand.</title>
        <authorList>
            <person name="Fokin M."/>
            <person name="Fleetwood D."/>
            <person name="Weir B.S."/>
            <person name="Villas-Boas S.G."/>
        </authorList>
    </citation>
    <scope>NUCLEOTIDE SEQUENCE [LARGE SCALE GENOMIC DNA]</scope>
    <source>
        <strain evidence="1 2">ICMP 19927</strain>
    </source>
</reference>
<accession>A0A1Y2LZA0</accession>
<protein>
    <submittedName>
        <fullName evidence="1">Uncharacterized protein</fullName>
    </submittedName>
</protein>
<evidence type="ECO:0000313" key="2">
    <source>
        <dbReference type="Proteomes" id="UP000193240"/>
    </source>
</evidence>
<name>A0A1Y2LZA0_EPING</name>
<organism evidence="1 2">
    <name type="scientific">Epicoccum nigrum</name>
    <name type="common">Soil fungus</name>
    <name type="synonym">Epicoccum purpurascens</name>
    <dbReference type="NCBI Taxonomy" id="105696"/>
    <lineage>
        <taxon>Eukaryota</taxon>
        <taxon>Fungi</taxon>
        <taxon>Dikarya</taxon>
        <taxon>Ascomycota</taxon>
        <taxon>Pezizomycotina</taxon>
        <taxon>Dothideomycetes</taxon>
        <taxon>Pleosporomycetidae</taxon>
        <taxon>Pleosporales</taxon>
        <taxon>Pleosporineae</taxon>
        <taxon>Didymellaceae</taxon>
        <taxon>Epicoccum</taxon>
    </lineage>
</organism>
<dbReference type="AlphaFoldDB" id="A0A1Y2LZA0"/>
<gene>
    <name evidence="1" type="ORF">B5807_07744</name>
</gene>
<evidence type="ECO:0000313" key="1">
    <source>
        <dbReference type="EMBL" id="OSS48517.1"/>
    </source>
</evidence>
<dbReference type="InParanoid" id="A0A1Y2LZA0"/>
<dbReference type="EMBL" id="KZ107846">
    <property type="protein sequence ID" value="OSS48517.1"/>
    <property type="molecule type" value="Genomic_DNA"/>
</dbReference>
<dbReference type="Proteomes" id="UP000193240">
    <property type="component" value="Unassembled WGS sequence"/>
</dbReference>
<proteinExistence type="predicted"/>